<organism evidence="1 2">
    <name type="scientific">Pollutimonas nitritireducens</name>
    <dbReference type="NCBI Taxonomy" id="2045209"/>
    <lineage>
        <taxon>Bacteria</taxon>
        <taxon>Pseudomonadati</taxon>
        <taxon>Pseudomonadota</taxon>
        <taxon>Betaproteobacteria</taxon>
        <taxon>Burkholderiales</taxon>
        <taxon>Alcaligenaceae</taxon>
        <taxon>Pollutimonas</taxon>
    </lineage>
</organism>
<comment type="caution">
    <text evidence="1">The sequence shown here is derived from an EMBL/GenBank/DDBJ whole genome shotgun (WGS) entry which is preliminary data.</text>
</comment>
<proteinExistence type="predicted"/>
<dbReference type="OrthoDB" id="8686852at2"/>
<dbReference type="AlphaFoldDB" id="A0A2N4UJ09"/>
<gene>
    <name evidence="1" type="ORF">CR155_06075</name>
</gene>
<protein>
    <submittedName>
        <fullName evidence="1">Uncharacterized protein</fullName>
    </submittedName>
</protein>
<dbReference type="Proteomes" id="UP000234328">
    <property type="component" value="Unassembled WGS sequence"/>
</dbReference>
<name>A0A2N4UJ09_9BURK</name>
<evidence type="ECO:0000313" key="2">
    <source>
        <dbReference type="Proteomes" id="UP000234328"/>
    </source>
</evidence>
<keyword evidence="2" id="KW-1185">Reference proteome</keyword>
<accession>A0A2N4UJ09</accession>
<reference evidence="1 2" key="1">
    <citation type="submission" date="2017-10" db="EMBL/GenBank/DDBJ databases">
        <title>Two draft genome sequences of Pusillimonas sp. strains isolated from a nitrate- and radionuclide-contaminated groundwater in Russia.</title>
        <authorList>
            <person name="Grouzdev D.S."/>
            <person name="Tourova T.P."/>
            <person name="Goeva M.A."/>
            <person name="Babich T.L."/>
            <person name="Sokolova D.S."/>
            <person name="Abdullin R."/>
            <person name="Poltaraus A.B."/>
            <person name="Toshchakov S.V."/>
            <person name="Nazina T.N."/>
        </authorList>
    </citation>
    <scope>NUCLEOTIDE SEQUENCE [LARGE SCALE GENOMIC DNA]</scope>
    <source>
        <strain evidence="1 2">JR1/69-2-13</strain>
    </source>
</reference>
<evidence type="ECO:0000313" key="1">
    <source>
        <dbReference type="EMBL" id="PLC55017.1"/>
    </source>
</evidence>
<dbReference type="InterPro" id="IPR045662">
    <property type="entry name" value="DUF6388"/>
</dbReference>
<dbReference type="EMBL" id="PDNV01000003">
    <property type="protein sequence ID" value="PLC55017.1"/>
    <property type="molecule type" value="Genomic_DNA"/>
</dbReference>
<dbReference type="Pfam" id="PF19925">
    <property type="entry name" value="DUF6388"/>
    <property type="match status" value="1"/>
</dbReference>
<dbReference type="RefSeq" id="WP_102069093.1">
    <property type="nucleotide sequence ID" value="NZ_PDNV01000003.1"/>
</dbReference>
<sequence>MIDESSKIKQVVALGKQRFFERHPELMREVDAIADQDAHASGKSADELREIAKYRAIAGVTKAMGKDSFVMLLELGSDSTEEFEQLIAAQNVQIKRLIGM</sequence>